<proteinExistence type="predicted"/>
<evidence type="ECO:0000256" key="1">
    <source>
        <dbReference type="ARBA" id="ARBA00023002"/>
    </source>
</evidence>
<dbReference type="Proteomes" id="UP000325161">
    <property type="component" value="Chromosome"/>
</dbReference>
<dbReference type="PANTHER" id="PTHR43333">
    <property type="entry name" value="2-HACID_DH_C DOMAIN-CONTAINING PROTEIN"/>
    <property type="match status" value="1"/>
</dbReference>
<dbReference type="SUPFAM" id="SSF52283">
    <property type="entry name" value="Formate/glycerate dehydrogenase catalytic domain-like"/>
    <property type="match status" value="1"/>
</dbReference>
<dbReference type="SUPFAM" id="SSF51735">
    <property type="entry name" value="NAD(P)-binding Rossmann-fold domains"/>
    <property type="match status" value="1"/>
</dbReference>
<name>A0A5C0B3C9_9BURK</name>
<dbReference type="Pfam" id="PF02826">
    <property type="entry name" value="2-Hacid_dh_C"/>
    <property type="match status" value="1"/>
</dbReference>
<evidence type="ECO:0000259" key="4">
    <source>
        <dbReference type="Pfam" id="PF02826"/>
    </source>
</evidence>
<evidence type="ECO:0000256" key="2">
    <source>
        <dbReference type="ARBA" id="ARBA00023027"/>
    </source>
</evidence>
<organism evidence="5 6">
    <name type="scientific">Pigmentiphaga aceris</name>
    <dbReference type="NCBI Taxonomy" id="1940612"/>
    <lineage>
        <taxon>Bacteria</taxon>
        <taxon>Pseudomonadati</taxon>
        <taxon>Pseudomonadota</taxon>
        <taxon>Betaproteobacteria</taxon>
        <taxon>Burkholderiales</taxon>
        <taxon>Alcaligenaceae</taxon>
        <taxon>Pigmentiphaga</taxon>
    </lineage>
</organism>
<dbReference type="KEGG" id="pacr:FXN63_04245"/>
<evidence type="ECO:0000313" key="5">
    <source>
        <dbReference type="EMBL" id="QEI09112.1"/>
    </source>
</evidence>
<dbReference type="InterPro" id="IPR036291">
    <property type="entry name" value="NAD(P)-bd_dom_sf"/>
</dbReference>
<evidence type="ECO:0000256" key="3">
    <source>
        <dbReference type="SAM" id="MobiDB-lite"/>
    </source>
</evidence>
<dbReference type="GO" id="GO:0016491">
    <property type="term" value="F:oxidoreductase activity"/>
    <property type="evidence" value="ECO:0007669"/>
    <property type="project" value="UniProtKB-KW"/>
</dbReference>
<evidence type="ECO:0000313" key="6">
    <source>
        <dbReference type="Proteomes" id="UP000325161"/>
    </source>
</evidence>
<feature type="region of interest" description="Disordered" evidence="3">
    <location>
        <begin position="1"/>
        <end position="21"/>
    </location>
</feature>
<dbReference type="GO" id="GO:0051287">
    <property type="term" value="F:NAD binding"/>
    <property type="evidence" value="ECO:0007669"/>
    <property type="project" value="InterPro"/>
</dbReference>
<keyword evidence="2" id="KW-0520">NAD</keyword>
<dbReference type="AlphaFoldDB" id="A0A5C0B3C9"/>
<dbReference type="InterPro" id="IPR006140">
    <property type="entry name" value="D-isomer_DH_NAD-bd"/>
</dbReference>
<keyword evidence="5" id="KW-0670">Pyruvate</keyword>
<dbReference type="CDD" id="cd12164">
    <property type="entry name" value="GDH_like_2"/>
    <property type="match status" value="1"/>
</dbReference>
<keyword evidence="6" id="KW-1185">Reference proteome</keyword>
<dbReference type="OrthoDB" id="9787219at2"/>
<keyword evidence="1" id="KW-0560">Oxidoreductase</keyword>
<dbReference type="EMBL" id="CP043046">
    <property type="protein sequence ID" value="QEI09112.1"/>
    <property type="molecule type" value="Genomic_DNA"/>
</dbReference>
<sequence>MNTTDATDTLDSSATKDTSVSPRKPCVAFLSAVLDMHYLVPAFKAACPGIDLRLGSDLGKLDEIDAALCWYPPAGVMSQMPNLRLVQSVGAGVDHILAVPDLPASASLCRIVDPDMARGMVAYVTWAVIHRHRHMDDYIESARSHSWVEQPVVAPRKHRVGIAGLGTLGMACARTLLGIGYSVCGWSRSAKSDLPEGLAAYAGNDTLGEFLGQCDTLICLLPLTDETRGFLNEKLFAQLPKGAHLINVGRGDHLVEADLLTALASGQVGAATLDALTQEPLPAEHPFWADPRILITPHIATRTSPDVIAAQMLNNLTVLDAGGRPRWQTDPATGY</sequence>
<reference evidence="5 6" key="1">
    <citation type="submission" date="2019-08" db="EMBL/GenBank/DDBJ databases">
        <title>Amphibian skin-associated Pigmentiphaga: genome sequence and occurrence across geography and hosts.</title>
        <authorList>
            <person name="Bletz M.C."/>
            <person name="Bunk B."/>
            <person name="Sproeer C."/>
            <person name="Biwer P."/>
            <person name="Reiter S."/>
            <person name="Rabemananjara F.C.E."/>
            <person name="Schulz S."/>
            <person name="Overmann J."/>
            <person name="Vences M."/>
        </authorList>
    </citation>
    <scope>NUCLEOTIDE SEQUENCE [LARGE SCALE GENOMIC DNA]</scope>
    <source>
        <strain evidence="5 6">Mada1488</strain>
    </source>
</reference>
<dbReference type="PANTHER" id="PTHR43333:SF1">
    <property type="entry name" value="D-ISOMER SPECIFIC 2-HYDROXYACID DEHYDROGENASE NAD-BINDING DOMAIN-CONTAINING PROTEIN"/>
    <property type="match status" value="1"/>
</dbReference>
<feature type="compositionally biased region" description="Low complexity" evidence="3">
    <location>
        <begin position="1"/>
        <end position="19"/>
    </location>
</feature>
<dbReference type="Gene3D" id="3.40.50.720">
    <property type="entry name" value="NAD(P)-binding Rossmann-like Domain"/>
    <property type="match status" value="2"/>
</dbReference>
<protein>
    <submittedName>
        <fullName evidence="5">Glyoxylate/hydroxypyruvate reductase A</fullName>
    </submittedName>
</protein>
<feature type="domain" description="D-isomer specific 2-hydroxyacid dehydrogenase NAD-binding" evidence="4">
    <location>
        <begin position="127"/>
        <end position="300"/>
    </location>
</feature>
<accession>A0A5C0B3C9</accession>
<gene>
    <name evidence="5" type="ORF">FXN63_04245</name>
</gene>